<keyword evidence="2" id="KW-1185">Reference proteome</keyword>
<organism evidence="1 2">
    <name type="scientific">Bursaphelenchus okinawaensis</name>
    <dbReference type="NCBI Taxonomy" id="465554"/>
    <lineage>
        <taxon>Eukaryota</taxon>
        <taxon>Metazoa</taxon>
        <taxon>Ecdysozoa</taxon>
        <taxon>Nematoda</taxon>
        <taxon>Chromadorea</taxon>
        <taxon>Rhabditida</taxon>
        <taxon>Tylenchina</taxon>
        <taxon>Tylenchomorpha</taxon>
        <taxon>Aphelenchoidea</taxon>
        <taxon>Aphelenchoididae</taxon>
        <taxon>Bursaphelenchus</taxon>
    </lineage>
</organism>
<accession>A0A811LJS8</accession>
<gene>
    <name evidence="1" type="ORF">BOKJ2_LOCUS12834</name>
</gene>
<dbReference type="EMBL" id="CAJFDH010000006">
    <property type="protein sequence ID" value="CAD5228750.1"/>
    <property type="molecule type" value="Genomic_DNA"/>
</dbReference>
<dbReference type="EMBL" id="CAJFCW020000006">
    <property type="protein sequence ID" value="CAG9124956.1"/>
    <property type="molecule type" value="Genomic_DNA"/>
</dbReference>
<reference evidence="1" key="1">
    <citation type="submission" date="2020-09" db="EMBL/GenBank/DDBJ databases">
        <authorList>
            <person name="Kikuchi T."/>
        </authorList>
    </citation>
    <scope>NUCLEOTIDE SEQUENCE</scope>
    <source>
        <strain evidence="1">SH1</strain>
    </source>
</reference>
<dbReference type="OrthoDB" id="10641617at2759"/>
<name>A0A811LJS8_9BILA</name>
<dbReference type="AlphaFoldDB" id="A0A811LJS8"/>
<evidence type="ECO:0000313" key="1">
    <source>
        <dbReference type="EMBL" id="CAD5228750.1"/>
    </source>
</evidence>
<sequence length="147" mass="17143">MAPPKKSRKLKENKNQAILDEVKKELEEHVEAWNEKEKKLVERTKMIIFENIQDVVKVMFQNRNDGHLTVQEFLEKAENPMERIMELENDDPDLDNIDVIPASQSDDVSVGDTTMMVIESLMEKAAKRGPGYNQKLQKVMEEMRNKK</sequence>
<protein>
    <submittedName>
        <fullName evidence="1">Uncharacterized protein</fullName>
    </submittedName>
</protein>
<comment type="caution">
    <text evidence="1">The sequence shown here is derived from an EMBL/GenBank/DDBJ whole genome shotgun (WGS) entry which is preliminary data.</text>
</comment>
<dbReference type="Proteomes" id="UP000783686">
    <property type="component" value="Unassembled WGS sequence"/>
</dbReference>
<dbReference type="Proteomes" id="UP000614601">
    <property type="component" value="Unassembled WGS sequence"/>
</dbReference>
<evidence type="ECO:0000313" key="2">
    <source>
        <dbReference type="Proteomes" id="UP000614601"/>
    </source>
</evidence>
<proteinExistence type="predicted"/>